<evidence type="ECO:0000259" key="2">
    <source>
        <dbReference type="Pfam" id="PF01757"/>
    </source>
</evidence>
<keyword evidence="3" id="KW-0012">Acyltransferase</keyword>
<feature type="transmembrane region" description="Helical" evidence="1">
    <location>
        <begin position="266"/>
        <end position="289"/>
    </location>
</feature>
<dbReference type="PANTHER" id="PTHR23028">
    <property type="entry name" value="ACETYLTRANSFERASE"/>
    <property type="match status" value="1"/>
</dbReference>
<feature type="transmembrane region" description="Helical" evidence="1">
    <location>
        <begin position="28"/>
        <end position="50"/>
    </location>
</feature>
<organism evidence="3 4">
    <name type="scientific">Paractinoplanes globisporus</name>
    <dbReference type="NCBI Taxonomy" id="113565"/>
    <lineage>
        <taxon>Bacteria</taxon>
        <taxon>Bacillati</taxon>
        <taxon>Actinomycetota</taxon>
        <taxon>Actinomycetes</taxon>
        <taxon>Micromonosporales</taxon>
        <taxon>Micromonosporaceae</taxon>
        <taxon>Paractinoplanes</taxon>
    </lineage>
</organism>
<feature type="transmembrane region" description="Helical" evidence="1">
    <location>
        <begin position="70"/>
        <end position="89"/>
    </location>
</feature>
<gene>
    <name evidence="3" type="ORF">ACFY35_13005</name>
</gene>
<name>A0ABW6WAL2_9ACTN</name>
<dbReference type="RefSeq" id="WP_020510651.1">
    <property type="nucleotide sequence ID" value="NZ_JBIAZU010000002.1"/>
</dbReference>
<sequence>MTAVASALSPSPVAAERSSRGPIRPRRVAFLDGLRLLAALSVLGYHYLALPDGWDEQSRAVFPHLYLPASYGWLGVQLFFLISGFVICMSAWDRGLGSFFVSRVSRLYPAYWTAVLISATVLTLWPLTHKAPSHGDVLTNLTMLNEPLGVSHVDGVYWTLWVELRFYLLFALVVWRGLTYRRVVLFCAIWTAASVIAEGAGSDVLRTVVDPQYSAYFVAGIACYLMYRFGQSALLWGIFGISFLLAEHQIWVTFENIEKRIDHDLPNWPVLAILAACFAVVAAVAVGVFDRVQARWLTVAGVLTYPLYLLHAEIGWVVIRALHDRVPPALLVTGLAAGMLFAAWLLHRVVERPLAPRIRRVLRTELERVR</sequence>
<keyword evidence="1" id="KW-0812">Transmembrane</keyword>
<evidence type="ECO:0000313" key="3">
    <source>
        <dbReference type="EMBL" id="MFF5290359.1"/>
    </source>
</evidence>
<feature type="domain" description="Acyltransferase 3" evidence="2">
    <location>
        <begin position="29"/>
        <end position="347"/>
    </location>
</feature>
<protein>
    <submittedName>
        <fullName evidence="3">Acyltransferase family protein</fullName>
        <ecNumber evidence="3">2.3.-.-</ecNumber>
    </submittedName>
</protein>
<evidence type="ECO:0000313" key="4">
    <source>
        <dbReference type="Proteomes" id="UP001602245"/>
    </source>
</evidence>
<feature type="transmembrane region" description="Helical" evidence="1">
    <location>
        <begin position="234"/>
        <end position="254"/>
    </location>
</feature>
<reference evidence="3 4" key="1">
    <citation type="submission" date="2024-10" db="EMBL/GenBank/DDBJ databases">
        <title>The Natural Products Discovery Center: Release of the First 8490 Sequenced Strains for Exploring Actinobacteria Biosynthetic Diversity.</title>
        <authorList>
            <person name="Kalkreuter E."/>
            <person name="Kautsar S.A."/>
            <person name="Yang D."/>
            <person name="Bader C.D."/>
            <person name="Teijaro C.N."/>
            <person name="Fluegel L."/>
            <person name="Davis C.M."/>
            <person name="Simpson J.R."/>
            <person name="Lauterbach L."/>
            <person name="Steele A.D."/>
            <person name="Gui C."/>
            <person name="Meng S."/>
            <person name="Li G."/>
            <person name="Viehrig K."/>
            <person name="Ye F."/>
            <person name="Su P."/>
            <person name="Kiefer A.F."/>
            <person name="Nichols A."/>
            <person name="Cepeda A.J."/>
            <person name="Yan W."/>
            <person name="Fan B."/>
            <person name="Jiang Y."/>
            <person name="Adhikari A."/>
            <person name="Zheng C.-J."/>
            <person name="Schuster L."/>
            <person name="Cowan T.M."/>
            <person name="Smanski M.J."/>
            <person name="Chevrette M.G."/>
            <person name="De Carvalho L.P.S."/>
            <person name="Shen B."/>
        </authorList>
    </citation>
    <scope>NUCLEOTIDE SEQUENCE [LARGE SCALE GENOMIC DNA]</scope>
    <source>
        <strain evidence="3 4">NPDC000087</strain>
    </source>
</reference>
<dbReference type="EMBL" id="JBIAZU010000002">
    <property type="protein sequence ID" value="MFF5290359.1"/>
    <property type="molecule type" value="Genomic_DNA"/>
</dbReference>
<comment type="caution">
    <text evidence="3">The sequence shown here is derived from an EMBL/GenBank/DDBJ whole genome shotgun (WGS) entry which is preliminary data.</text>
</comment>
<feature type="transmembrane region" description="Helical" evidence="1">
    <location>
        <begin position="110"/>
        <end position="128"/>
    </location>
</feature>
<proteinExistence type="predicted"/>
<keyword evidence="3" id="KW-0808">Transferase</keyword>
<accession>A0ABW6WAL2</accession>
<keyword evidence="4" id="KW-1185">Reference proteome</keyword>
<dbReference type="GO" id="GO:0016746">
    <property type="term" value="F:acyltransferase activity"/>
    <property type="evidence" value="ECO:0007669"/>
    <property type="project" value="UniProtKB-KW"/>
</dbReference>
<dbReference type="InterPro" id="IPR050879">
    <property type="entry name" value="Acyltransferase_3"/>
</dbReference>
<dbReference type="Pfam" id="PF01757">
    <property type="entry name" value="Acyl_transf_3"/>
    <property type="match status" value="1"/>
</dbReference>
<dbReference type="EC" id="2.3.-.-" evidence="3"/>
<feature type="transmembrane region" description="Helical" evidence="1">
    <location>
        <begin position="296"/>
        <end position="319"/>
    </location>
</feature>
<dbReference type="InterPro" id="IPR002656">
    <property type="entry name" value="Acyl_transf_3_dom"/>
</dbReference>
<dbReference type="PANTHER" id="PTHR23028:SF53">
    <property type="entry name" value="ACYL_TRANSF_3 DOMAIN-CONTAINING PROTEIN"/>
    <property type="match status" value="1"/>
</dbReference>
<keyword evidence="1" id="KW-0472">Membrane</keyword>
<feature type="transmembrane region" description="Helical" evidence="1">
    <location>
        <begin position="155"/>
        <end position="175"/>
    </location>
</feature>
<feature type="transmembrane region" description="Helical" evidence="1">
    <location>
        <begin position="331"/>
        <end position="350"/>
    </location>
</feature>
<evidence type="ECO:0000256" key="1">
    <source>
        <dbReference type="SAM" id="Phobius"/>
    </source>
</evidence>
<dbReference type="Proteomes" id="UP001602245">
    <property type="component" value="Unassembled WGS sequence"/>
</dbReference>
<keyword evidence="1" id="KW-1133">Transmembrane helix</keyword>